<dbReference type="Proteomes" id="UP000031549">
    <property type="component" value="Unassembled WGS sequence"/>
</dbReference>
<dbReference type="PANTHER" id="PTHR47691:SF3">
    <property type="entry name" value="HTH-TYPE TRANSCRIPTIONAL REGULATOR RV0890C-RELATED"/>
    <property type="match status" value="1"/>
</dbReference>
<dbReference type="AlphaFoldDB" id="A0A846HFU6"/>
<dbReference type="InterPro" id="IPR058651">
    <property type="entry name" value="HTH_VMAP-M9"/>
</dbReference>
<feature type="domain" description="NB-ARC" evidence="1">
    <location>
        <begin position="163"/>
        <end position="261"/>
    </location>
</feature>
<sequence>MKIGICLELFAIYATQGTNPESCKFNMYPCSEMYVGTMDFEEAFKVVDTAVFAKRKRHLKDIEVAILRGSWKGHKYHEIAEAYGYTADYLKQDIGPKLWQLLSEVLGEKVSKTNFQVALERQLTPDVMERIITPNSEFKTHHCDWGEAIDVSVFFGRIDELATLNKWIVQDRCRLVTLLGMGGIGKTSLAVKLAEQIQGEFEYVIWRSLHYAPSLLAILTDLNQFFGSELETLPATIELQISLLLKKLRTHRCLLILDDWETILRGGDIAGYYRQGYEDYGEFLKRVGRERHQSTLVLASREKPIEVVFQAGETSPVRVLEVKGLKPKDAKQLLATKGLYGTEKKLDELIEIYRGHPSALKTIATTIQDLFNGNITDFIGQSSLVIGDIFSHILNQHFERLSDLEKTILYWLAIEYQPISLAQLKSNLGVKVSCSELLAALESLGRRCLIDKTTSALIEKQTSCCNHETLFTLEPVVMSYVINQFIEQIVQDIIEAMQANSIEKLGLLRIYPLVKEDEADNIKAIQVHFILTRVKERLHLKFKDASRVEMHLKNLLSKLRGYSNEAIAYAEHNLLNLLRETMQ</sequence>
<evidence type="ECO:0008006" key="5">
    <source>
        <dbReference type="Google" id="ProtNLM"/>
    </source>
</evidence>
<dbReference type="GO" id="GO:0043531">
    <property type="term" value="F:ADP binding"/>
    <property type="evidence" value="ECO:0007669"/>
    <property type="project" value="InterPro"/>
</dbReference>
<evidence type="ECO:0000313" key="3">
    <source>
        <dbReference type="EMBL" id="NEU76206.1"/>
    </source>
</evidence>
<dbReference type="RefSeq" id="WP_052324851.1">
    <property type="nucleotide sequence ID" value="NZ_JTCM02000099.1"/>
</dbReference>
<gene>
    <name evidence="3" type="ORF">PI95_027690</name>
</gene>
<dbReference type="PANTHER" id="PTHR47691">
    <property type="entry name" value="REGULATOR-RELATED"/>
    <property type="match status" value="1"/>
</dbReference>
<evidence type="ECO:0000259" key="1">
    <source>
        <dbReference type="Pfam" id="PF00931"/>
    </source>
</evidence>
<dbReference type="InterPro" id="IPR002182">
    <property type="entry name" value="NB-ARC"/>
</dbReference>
<evidence type="ECO:0000259" key="2">
    <source>
        <dbReference type="Pfam" id="PF26355"/>
    </source>
</evidence>
<dbReference type="PRINTS" id="PR00364">
    <property type="entry name" value="DISEASERSIST"/>
</dbReference>
<dbReference type="Pfam" id="PF26355">
    <property type="entry name" value="HTH_VMAP-M9"/>
    <property type="match status" value="1"/>
</dbReference>
<evidence type="ECO:0000313" key="4">
    <source>
        <dbReference type="Proteomes" id="UP000031549"/>
    </source>
</evidence>
<protein>
    <recommendedName>
        <fullName evidence="5">NB-ARC domain-containing protein</fullName>
    </recommendedName>
</protein>
<organism evidence="3 4">
    <name type="scientific">Hassallia byssoidea VB512170</name>
    <dbReference type="NCBI Taxonomy" id="1304833"/>
    <lineage>
        <taxon>Bacteria</taxon>
        <taxon>Bacillati</taxon>
        <taxon>Cyanobacteriota</taxon>
        <taxon>Cyanophyceae</taxon>
        <taxon>Nostocales</taxon>
        <taxon>Tolypothrichaceae</taxon>
        <taxon>Hassallia</taxon>
    </lineage>
</organism>
<keyword evidence="4" id="KW-1185">Reference proteome</keyword>
<reference evidence="3 4" key="1">
    <citation type="journal article" date="2015" name="Genome Announc.">
        <title>Draft Genome Sequence of Cyanobacterium Hassallia byssoidea Strain VB512170, Isolated from Monuments in India.</title>
        <authorList>
            <person name="Singh D."/>
            <person name="Chandrababunaidu M.M."/>
            <person name="Panda A."/>
            <person name="Sen D."/>
            <person name="Bhattacharyya S."/>
            <person name="Adhikary S.P."/>
            <person name="Tripathy S."/>
        </authorList>
    </citation>
    <scope>NUCLEOTIDE SEQUENCE [LARGE SCALE GENOMIC DNA]</scope>
    <source>
        <strain evidence="3 4">VB512170</strain>
    </source>
</reference>
<proteinExistence type="predicted"/>
<dbReference type="Gene3D" id="3.40.50.300">
    <property type="entry name" value="P-loop containing nucleotide triphosphate hydrolases"/>
    <property type="match status" value="1"/>
</dbReference>
<dbReference type="InterPro" id="IPR027417">
    <property type="entry name" value="P-loop_NTPase"/>
</dbReference>
<dbReference type="Pfam" id="PF00931">
    <property type="entry name" value="NB-ARC"/>
    <property type="match status" value="1"/>
</dbReference>
<feature type="domain" description="vWA-MoxR associated protein N-terminal HTH" evidence="2">
    <location>
        <begin position="38"/>
        <end position="122"/>
    </location>
</feature>
<dbReference type="SUPFAM" id="SSF52540">
    <property type="entry name" value="P-loop containing nucleoside triphosphate hydrolases"/>
    <property type="match status" value="1"/>
</dbReference>
<comment type="caution">
    <text evidence="3">The sequence shown here is derived from an EMBL/GenBank/DDBJ whole genome shotgun (WGS) entry which is preliminary data.</text>
</comment>
<dbReference type="EMBL" id="JTCM02000099">
    <property type="protein sequence ID" value="NEU76206.1"/>
    <property type="molecule type" value="Genomic_DNA"/>
</dbReference>
<name>A0A846HFU6_9CYAN</name>
<accession>A0A846HFU6</accession>